<protein>
    <recommendedName>
        <fullName evidence="5">Short-chain dehydrogenase</fullName>
    </recommendedName>
</protein>
<keyword evidence="4" id="KW-1185">Reference proteome</keyword>
<keyword evidence="2" id="KW-0560">Oxidoreductase</keyword>
<dbReference type="InterPro" id="IPR036291">
    <property type="entry name" value="NAD(P)-bd_dom_sf"/>
</dbReference>
<reference evidence="3" key="1">
    <citation type="submission" date="2021-07" db="EMBL/GenBank/DDBJ databases">
        <authorList>
            <person name="Durling M."/>
        </authorList>
    </citation>
    <scope>NUCLEOTIDE SEQUENCE</scope>
</reference>
<evidence type="ECO:0000256" key="1">
    <source>
        <dbReference type="ARBA" id="ARBA00006484"/>
    </source>
</evidence>
<dbReference type="PANTHER" id="PTHR24320:SF283">
    <property type="entry name" value="RETINOL DEHYDROGENASE 11"/>
    <property type="match status" value="1"/>
</dbReference>
<evidence type="ECO:0008006" key="5">
    <source>
        <dbReference type="Google" id="ProtNLM"/>
    </source>
</evidence>
<evidence type="ECO:0000313" key="4">
    <source>
        <dbReference type="Proteomes" id="UP000701801"/>
    </source>
</evidence>
<gene>
    <name evidence="3" type="ORF">HYALB_00011896</name>
</gene>
<dbReference type="GO" id="GO:0016491">
    <property type="term" value="F:oxidoreductase activity"/>
    <property type="evidence" value="ECO:0007669"/>
    <property type="project" value="UniProtKB-KW"/>
</dbReference>
<dbReference type="EMBL" id="CAJVRM010000316">
    <property type="protein sequence ID" value="CAG8979492.1"/>
    <property type="molecule type" value="Genomic_DNA"/>
</dbReference>
<dbReference type="OrthoDB" id="191139at2759"/>
<accession>A0A9N9LVY0</accession>
<proteinExistence type="inferred from homology"/>
<dbReference type="Proteomes" id="UP000701801">
    <property type="component" value="Unassembled WGS sequence"/>
</dbReference>
<name>A0A9N9LVY0_9HELO</name>
<dbReference type="AlphaFoldDB" id="A0A9N9LVY0"/>
<dbReference type="Pfam" id="PF00106">
    <property type="entry name" value="adh_short"/>
    <property type="match status" value="1"/>
</dbReference>
<evidence type="ECO:0000256" key="2">
    <source>
        <dbReference type="ARBA" id="ARBA00023002"/>
    </source>
</evidence>
<comment type="similarity">
    <text evidence="1">Belongs to the short-chain dehydrogenases/reductases (SDR) family.</text>
</comment>
<sequence>MATNPHFGATTTATEVASTFSSYVTGKTILIVGVSPNSLGQHLVQALVPHNPYLLILASRSLKNINLVTSSLPQNEKTMVKAVEIDLSFQSSIREAAKTVKGLTEKLDLVFNVAAVNVQGKEMTEDGLEMHFGTNYIGFFLLTNLLIPEVKNAAREKGKRAGATRIVNFTSAGHRLSPIRFSDLNFTKPSSELPEEERPPQGLSKAVYDPEKGGYSSFVAYAQSKTGNILFSVALRERFKKEGILAISVHPGSIWTNLARNLDEEGKDVVKNTSKVWKTGDQGAATGLVAGLYPRLGETEEVYMSDCQFAKAASFATDVSITERLWEVSEELVGQRFIF</sequence>
<evidence type="ECO:0000313" key="3">
    <source>
        <dbReference type="EMBL" id="CAG8979492.1"/>
    </source>
</evidence>
<dbReference type="SUPFAM" id="SSF51735">
    <property type="entry name" value="NAD(P)-binding Rossmann-fold domains"/>
    <property type="match status" value="1"/>
</dbReference>
<dbReference type="PANTHER" id="PTHR24320">
    <property type="entry name" value="RETINOL DEHYDROGENASE"/>
    <property type="match status" value="1"/>
</dbReference>
<organism evidence="3 4">
    <name type="scientific">Hymenoscyphus albidus</name>
    <dbReference type="NCBI Taxonomy" id="595503"/>
    <lineage>
        <taxon>Eukaryota</taxon>
        <taxon>Fungi</taxon>
        <taxon>Dikarya</taxon>
        <taxon>Ascomycota</taxon>
        <taxon>Pezizomycotina</taxon>
        <taxon>Leotiomycetes</taxon>
        <taxon>Helotiales</taxon>
        <taxon>Helotiaceae</taxon>
        <taxon>Hymenoscyphus</taxon>
    </lineage>
</organism>
<dbReference type="Gene3D" id="3.40.50.720">
    <property type="entry name" value="NAD(P)-binding Rossmann-like Domain"/>
    <property type="match status" value="1"/>
</dbReference>
<comment type="caution">
    <text evidence="3">The sequence shown here is derived from an EMBL/GenBank/DDBJ whole genome shotgun (WGS) entry which is preliminary data.</text>
</comment>
<dbReference type="InterPro" id="IPR002347">
    <property type="entry name" value="SDR_fam"/>
</dbReference>